<reference evidence="1" key="1">
    <citation type="submission" date="2020-04" db="EMBL/GenBank/DDBJ databases">
        <authorList>
            <person name="Broberg M."/>
        </authorList>
    </citation>
    <scope>NUCLEOTIDE SEQUENCE</scope>
</reference>
<comment type="caution">
    <text evidence="1">The sequence shown here is derived from an EMBL/GenBank/DDBJ whole genome shotgun (WGS) entry which is preliminary data.</text>
</comment>
<evidence type="ECO:0000313" key="1">
    <source>
        <dbReference type="EMBL" id="CAG9953825.1"/>
    </source>
</evidence>
<reference evidence="1" key="2">
    <citation type="submission" date="2021-10" db="EMBL/GenBank/DDBJ databases">
        <authorList>
            <person name="Piombo E."/>
        </authorList>
    </citation>
    <scope>NUCLEOTIDE SEQUENCE</scope>
</reference>
<protein>
    <submittedName>
        <fullName evidence="1">Uncharacterized protein</fullName>
    </submittedName>
</protein>
<proteinExistence type="predicted"/>
<dbReference type="EMBL" id="CADEHS020000545">
    <property type="protein sequence ID" value="CAG9953825.1"/>
    <property type="molecule type" value="Genomic_DNA"/>
</dbReference>
<sequence>MVNQPKPFTVEELKRPSAARFSLDDDVNQRFYTAGKGNQVKETGGLETCVRIAVIGSYLNGNTSGWDRFLAHVDDLEQHRLEAFIRMINRAKRQGLVNLRAVVIAPFLHAEHAEVDGEILEDLQTKLESVVDEDNIDVQLHPDNEAWFLTINGNKTFTYGKDVSPSGGED</sequence>
<name>A0ACA9UKT0_BIOOC</name>
<gene>
    <name evidence="1" type="ORF">CRV2_00018706</name>
</gene>
<organism evidence="1 2">
    <name type="scientific">Clonostachys rosea f. rosea IK726</name>
    <dbReference type="NCBI Taxonomy" id="1349383"/>
    <lineage>
        <taxon>Eukaryota</taxon>
        <taxon>Fungi</taxon>
        <taxon>Dikarya</taxon>
        <taxon>Ascomycota</taxon>
        <taxon>Pezizomycotina</taxon>
        <taxon>Sordariomycetes</taxon>
        <taxon>Hypocreomycetidae</taxon>
        <taxon>Hypocreales</taxon>
        <taxon>Bionectriaceae</taxon>
        <taxon>Clonostachys</taxon>
    </lineage>
</organism>
<accession>A0ACA9UKT0</accession>
<evidence type="ECO:0000313" key="2">
    <source>
        <dbReference type="Proteomes" id="UP000836387"/>
    </source>
</evidence>
<keyword evidence="2" id="KW-1185">Reference proteome</keyword>
<dbReference type="Proteomes" id="UP000836387">
    <property type="component" value="Unassembled WGS sequence"/>
</dbReference>